<sequence>MVRPKEFSAEQLAGLEWDMDKFLEQKEKTIAPTEALTYKDIHGRTSLRFINYDHVERQSEEDEESLNEPFIENVHIELIGEDYDKVIYPKELGMILDKEELLRLEEQMYLKKQIQENEYLYYDSEQNIRIGTICEDLEDNESIFSYEKDFMQDSSSYRTTDDTPFDKAIKHEKFLYGDGFSPRGAYNIYNEPPEDTKYIARGSERPLENKIEFQLVSKAQILNLTAHGPLIWTNVIDVWKNTIIGHYIRNYQEMEPLDMYRYLETFLGESTKAMWEAYKQEKKEEFNQLVSLGSNPYNFVNKIQVLITGADPNSRHMSIQRKSMRDLE</sequence>
<evidence type="ECO:0000313" key="2">
    <source>
        <dbReference type="Proteomes" id="UP001604336"/>
    </source>
</evidence>
<keyword evidence="2" id="KW-1185">Reference proteome</keyword>
<reference evidence="2" key="1">
    <citation type="submission" date="2024-07" db="EMBL/GenBank/DDBJ databases">
        <title>Two chromosome-level genome assemblies of Korean endemic species Abeliophyllum distichum and Forsythia ovata (Oleaceae).</title>
        <authorList>
            <person name="Jang H."/>
        </authorList>
    </citation>
    <scope>NUCLEOTIDE SEQUENCE [LARGE SCALE GENOMIC DNA]</scope>
</reference>
<name>A0ABD1R011_9LAMI</name>
<dbReference type="EMBL" id="JBFOLK010000010">
    <property type="protein sequence ID" value="KAL2480911.1"/>
    <property type="molecule type" value="Genomic_DNA"/>
</dbReference>
<proteinExistence type="predicted"/>
<evidence type="ECO:0000313" key="1">
    <source>
        <dbReference type="EMBL" id="KAL2480911.1"/>
    </source>
</evidence>
<comment type="caution">
    <text evidence="1">The sequence shown here is derived from an EMBL/GenBank/DDBJ whole genome shotgun (WGS) entry which is preliminary data.</text>
</comment>
<accession>A0ABD1R011</accession>
<protein>
    <submittedName>
        <fullName evidence="1">Uncharacterized protein</fullName>
    </submittedName>
</protein>
<organism evidence="1 2">
    <name type="scientific">Abeliophyllum distichum</name>
    <dbReference type="NCBI Taxonomy" id="126358"/>
    <lineage>
        <taxon>Eukaryota</taxon>
        <taxon>Viridiplantae</taxon>
        <taxon>Streptophyta</taxon>
        <taxon>Embryophyta</taxon>
        <taxon>Tracheophyta</taxon>
        <taxon>Spermatophyta</taxon>
        <taxon>Magnoliopsida</taxon>
        <taxon>eudicotyledons</taxon>
        <taxon>Gunneridae</taxon>
        <taxon>Pentapetalae</taxon>
        <taxon>asterids</taxon>
        <taxon>lamiids</taxon>
        <taxon>Lamiales</taxon>
        <taxon>Oleaceae</taxon>
        <taxon>Forsythieae</taxon>
        <taxon>Abeliophyllum</taxon>
    </lineage>
</organism>
<dbReference type="AlphaFoldDB" id="A0ABD1R011"/>
<dbReference type="Proteomes" id="UP001604336">
    <property type="component" value="Unassembled WGS sequence"/>
</dbReference>
<gene>
    <name evidence="1" type="ORF">Adt_33877</name>
</gene>